<dbReference type="PANTHER" id="PTHR38446">
    <property type="entry name" value="BLL0914 PROTEIN"/>
    <property type="match status" value="1"/>
</dbReference>
<keyword evidence="1" id="KW-1133">Transmembrane helix</keyword>
<evidence type="ECO:0000313" key="3">
    <source>
        <dbReference type="Proteomes" id="UP000288669"/>
    </source>
</evidence>
<dbReference type="EMBL" id="NGJZ01000001">
    <property type="protein sequence ID" value="RSU07681.1"/>
    <property type="molecule type" value="Genomic_DNA"/>
</dbReference>
<sequence length="121" mass="13436">MSTLSLILCFIVALEHLYIMYLETFQTASKKTAQTFGMSQEFLSNPRVQTLFKNQGIYNGLLAISLFYALFFSSNSLELATLLVIFVLLAALYGSFTSNKTILIKQGGPAILALISLLFLH</sequence>
<dbReference type="AlphaFoldDB" id="A0A430AHX9"/>
<feature type="transmembrane region" description="Helical" evidence="1">
    <location>
        <begin position="79"/>
        <end position="96"/>
    </location>
</feature>
<keyword evidence="1" id="KW-0812">Transmembrane</keyword>
<organism evidence="2 3">
    <name type="scientific">Vagococcus entomophilus</name>
    <dbReference type="NCBI Taxonomy" id="1160095"/>
    <lineage>
        <taxon>Bacteria</taxon>
        <taxon>Bacillati</taxon>
        <taxon>Bacillota</taxon>
        <taxon>Bacilli</taxon>
        <taxon>Lactobacillales</taxon>
        <taxon>Enterococcaceae</taxon>
        <taxon>Vagococcus</taxon>
    </lineage>
</organism>
<name>A0A430AHX9_9ENTE</name>
<dbReference type="RefSeq" id="WP_126821590.1">
    <property type="nucleotide sequence ID" value="NZ_JBHLWU010000001.1"/>
</dbReference>
<keyword evidence="3" id="KW-1185">Reference proteome</keyword>
<evidence type="ECO:0000256" key="1">
    <source>
        <dbReference type="SAM" id="Phobius"/>
    </source>
</evidence>
<protein>
    <recommendedName>
        <fullName evidence="4">DUF1304 domain-containing protein</fullName>
    </recommendedName>
</protein>
<evidence type="ECO:0000313" key="2">
    <source>
        <dbReference type="EMBL" id="RSU07681.1"/>
    </source>
</evidence>
<reference evidence="2 3" key="1">
    <citation type="submission" date="2017-05" db="EMBL/GenBank/DDBJ databases">
        <title>Vagococcus spp. assemblies.</title>
        <authorList>
            <person name="Gulvik C.A."/>
        </authorList>
    </citation>
    <scope>NUCLEOTIDE SEQUENCE [LARGE SCALE GENOMIC DNA]</scope>
    <source>
        <strain evidence="2 3">DSM 24756</strain>
    </source>
</reference>
<keyword evidence="1" id="KW-0472">Membrane</keyword>
<dbReference type="OrthoDB" id="9803832at2"/>
<dbReference type="InterPro" id="IPR009732">
    <property type="entry name" value="DUF1304"/>
</dbReference>
<proteinExistence type="predicted"/>
<dbReference type="Proteomes" id="UP000288669">
    <property type="component" value="Unassembled WGS sequence"/>
</dbReference>
<accession>A0A430AHX9</accession>
<feature type="transmembrane region" description="Helical" evidence="1">
    <location>
        <begin position="56"/>
        <end position="72"/>
    </location>
</feature>
<dbReference type="PANTHER" id="PTHR38446:SF1">
    <property type="entry name" value="BLL0914 PROTEIN"/>
    <property type="match status" value="1"/>
</dbReference>
<dbReference type="Pfam" id="PF06993">
    <property type="entry name" value="DUF1304"/>
    <property type="match status" value="1"/>
</dbReference>
<gene>
    <name evidence="2" type="ORF">CBF30_00110</name>
</gene>
<comment type="caution">
    <text evidence="2">The sequence shown here is derived from an EMBL/GenBank/DDBJ whole genome shotgun (WGS) entry which is preliminary data.</text>
</comment>
<evidence type="ECO:0008006" key="4">
    <source>
        <dbReference type="Google" id="ProtNLM"/>
    </source>
</evidence>